<name>A0AAJ5BE55_MYRPR</name>
<dbReference type="RefSeq" id="WP_041890553.1">
    <property type="nucleotide sequence ID" value="NZ_CP010817.1"/>
</dbReference>
<dbReference type="KEGG" id="mpw:MPR_1344"/>
<evidence type="ECO:0000259" key="2">
    <source>
        <dbReference type="Pfam" id="PF02481"/>
    </source>
</evidence>
<dbReference type="Proteomes" id="UP000183496">
    <property type="component" value="Unassembled WGS sequence"/>
</dbReference>
<organism evidence="3 4">
    <name type="scientific">Myroides profundi</name>
    <dbReference type="NCBI Taxonomy" id="480520"/>
    <lineage>
        <taxon>Bacteria</taxon>
        <taxon>Pseudomonadati</taxon>
        <taxon>Bacteroidota</taxon>
        <taxon>Flavobacteriia</taxon>
        <taxon>Flavobacteriales</taxon>
        <taxon>Flavobacteriaceae</taxon>
        <taxon>Myroides</taxon>
    </lineage>
</organism>
<comment type="caution">
    <text evidence="3">The sequence shown here is derived from an EMBL/GenBank/DDBJ whole genome shotgun (WGS) entry which is preliminary data.</text>
</comment>
<feature type="domain" description="Smf/DprA SLOG" evidence="2">
    <location>
        <begin position="88"/>
        <end position="300"/>
    </location>
</feature>
<dbReference type="SUPFAM" id="SSF102405">
    <property type="entry name" value="MCP/YpsA-like"/>
    <property type="match status" value="1"/>
</dbReference>
<dbReference type="InterPro" id="IPR057666">
    <property type="entry name" value="DrpA_SLOG"/>
</dbReference>
<keyword evidence="4" id="KW-1185">Reference proteome</keyword>
<dbReference type="PANTHER" id="PTHR43022:SF1">
    <property type="entry name" value="PROTEIN SMF"/>
    <property type="match status" value="1"/>
</dbReference>
<accession>A0AAJ5BE55</accession>
<dbReference type="GO" id="GO:0009294">
    <property type="term" value="P:DNA-mediated transformation"/>
    <property type="evidence" value="ECO:0007669"/>
    <property type="project" value="InterPro"/>
</dbReference>
<sequence length="319" mass="35352">MKTSDILVYLQLKGLGRATAFKLVEYYDFKEYKFFKSDALELLNFYNECRALKIARAMKDYILEDFELAIKQSQNLLEQSFTNGIGIVSYFDINYPKRLKSLSKAGKNDSPIILYYKGDIAKLNQMPTVAIIGTRDILPDGAVSGEVISKTFANQNFNIVSGLALGCDTVAHQGALKATKGITTAVLAQGLDSVYPKENKDLALEILNRGGVLISEYPIGTKVRGPQLVERDRIQAGLSDATIVIHTGVKGGTMHAVETTLDNNKPLYVIGYKSNQMNMHEKVQGNILLVSQGKAKSLTSENIDSTIDYLMQLFNNKRF</sequence>
<dbReference type="PANTHER" id="PTHR43022">
    <property type="entry name" value="PROTEIN SMF"/>
    <property type="match status" value="1"/>
</dbReference>
<evidence type="ECO:0000313" key="4">
    <source>
        <dbReference type="Proteomes" id="UP000183496"/>
    </source>
</evidence>
<evidence type="ECO:0000313" key="3">
    <source>
        <dbReference type="EMBL" id="SEQ93778.1"/>
    </source>
</evidence>
<dbReference type="EMBL" id="FOFY01000007">
    <property type="protein sequence ID" value="SEQ93778.1"/>
    <property type="molecule type" value="Genomic_DNA"/>
</dbReference>
<gene>
    <name evidence="3" type="ORF">SAMN04488089_107164</name>
</gene>
<dbReference type="Pfam" id="PF02481">
    <property type="entry name" value="DNA_processg_A"/>
    <property type="match status" value="1"/>
</dbReference>
<reference evidence="3 4" key="1">
    <citation type="submission" date="2016-10" db="EMBL/GenBank/DDBJ databases">
        <authorList>
            <person name="Varghese N."/>
            <person name="Submissions S."/>
        </authorList>
    </citation>
    <scope>NUCLEOTIDE SEQUENCE [LARGE SCALE GENOMIC DNA]</scope>
    <source>
        <strain evidence="4">DSM 19823 / KCTC 23066 / CCTCC M 208030 / D25</strain>
    </source>
</reference>
<comment type="similarity">
    <text evidence="1">Belongs to the DprA/Smf family.</text>
</comment>
<protein>
    <submittedName>
        <fullName evidence="3">DNA processing protein</fullName>
    </submittedName>
</protein>
<dbReference type="Gene3D" id="3.40.50.450">
    <property type="match status" value="1"/>
</dbReference>
<evidence type="ECO:0000256" key="1">
    <source>
        <dbReference type="ARBA" id="ARBA00006525"/>
    </source>
</evidence>
<dbReference type="InterPro" id="IPR003488">
    <property type="entry name" value="DprA"/>
</dbReference>
<dbReference type="AlphaFoldDB" id="A0AAJ5BE55"/>
<proteinExistence type="inferred from homology"/>